<accession>A0A4D9F666</accession>
<sequence length="70" mass="6724">MASDAPATLPVQLAEQPRLQSGCVSLGLCRAVAGAEGAAAAPSAGCVRSLVCPAVTASAAEGRQLHGPGP</sequence>
<evidence type="ECO:0000313" key="2">
    <source>
        <dbReference type="Proteomes" id="UP000297703"/>
    </source>
</evidence>
<name>A0A4D9F666_9SAUR</name>
<reference evidence="1 2" key="2">
    <citation type="submission" date="2019-04" db="EMBL/GenBank/DDBJ databases">
        <title>The genome sequence of big-headed turtle.</title>
        <authorList>
            <person name="Gong S."/>
        </authorList>
    </citation>
    <scope>NUCLEOTIDE SEQUENCE [LARGE SCALE GENOMIC DNA]</scope>
    <source>
        <strain evidence="1">DO16091913</strain>
        <tissue evidence="1">Muscle</tissue>
    </source>
</reference>
<organism evidence="1 2">
    <name type="scientific">Platysternon megacephalum</name>
    <name type="common">big-headed turtle</name>
    <dbReference type="NCBI Taxonomy" id="55544"/>
    <lineage>
        <taxon>Eukaryota</taxon>
        <taxon>Metazoa</taxon>
        <taxon>Chordata</taxon>
        <taxon>Craniata</taxon>
        <taxon>Vertebrata</taxon>
        <taxon>Euteleostomi</taxon>
        <taxon>Archelosauria</taxon>
        <taxon>Testudinata</taxon>
        <taxon>Testudines</taxon>
        <taxon>Cryptodira</taxon>
        <taxon>Durocryptodira</taxon>
        <taxon>Testudinoidea</taxon>
        <taxon>Platysternidae</taxon>
        <taxon>Platysternon</taxon>
    </lineage>
</organism>
<evidence type="ECO:0000313" key="1">
    <source>
        <dbReference type="EMBL" id="TFK13134.1"/>
    </source>
</evidence>
<keyword evidence="2" id="KW-1185">Reference proteome</keyword>
<gene>
    <name evidence="1" type="ORF">DR999_PMT03559</name>
</gene>
<dbReference type="Proteomes" id="UP000297703">
    <property type="component" value="Unassembled WGS sequence"/>
</dbReference>
<dbReference type="EMBL" id="QXTE01000017">
    <property type="protein sequence ID" value="TFK13134.1"/>
    <property type="molecule type" value="Genomic_DNA"/>
</dbReference>
<comment type="caution">
    <text evidence="1">The sequence shown here is derived from an EMBL/GenBank/DDBJ whole genome shotgun (WGS) entry which is preliminary data.</text>
</comment>
<dbReference type="AlphaFoldDB" id="A0A4D9F666"/>
<reference evidence="1 2" key="1">
    <citation type="submission" date="2019-04" db="EMBL/GenBank/DDBJ databases">
        <title>Draft genome of the big-headed turtle Platysternon megacephalum.</title>
        <authorList>
            <person name="Gong S."/>
        </authorList>
    </citation>
    <scope>NUCLEOTIDE SEQUENCE [LARGE SCALE GENOMIC DNA]</scope>
    <source>
        <strain evidence="1">DO16091913</strain>
        <tissue evidence="1">Muscle</tissue>
    </source>
</reference>
<protein>
    <submittedName>
        <fullName evidence="1">Coiled-coil domain-containing protein 112</fullName>
    </submittedName>
</protein>
<proteinExistence type="predicted"/>